<evidence type="ECO:0000313" key="2">
    <source>
        <dbReference type="Proteomes" id="UP000326912"/>
    </source>
</evidence>
<keyword evidence="2" id="KW-1185">Reference proteome</keyword>
<comment type="caution">
    <text evidence="1">The sequence shown here is derived from an EMBL/GenBank/DDBJ whole genome shotgun (WGS) entry which is preliminary data.</text>
</comment>
<dbReference type="RefSeq" id="WP_151756904.1">
    <property type="nucleotide sequence ID" value="NZ_BKZW01000001.1"/>
</dbReference>
<sequence length="72" mass="7923">MNETQPQPSLRPCPECGGERIQVKVVRPGIVVFTLPKIKKFISFPESTVLIPVVCKNCGYAAFYAADPSKLD</sequence>
<protein>
    <recommendedName>
        <fullName evidence="3">Transcription initiation factor TFIIIB</fullName>
    </recommendedName>
</protein>
<dbReference type="AlphaFoldDB" id="A0A5J4KPK2"/>
<name>A0A5J4KPK2_9CHLR</name>
<dbReference type="Proteomes" id="UP000326912">
    <property type="component" value="Unassembled WGS sequence"/>
</dbReference>
<gene>
    <name evidence="1" type="ORF">KDW_32540</name>
</gene>
<reference evidence="1 2" key="1">
    <citation type="submission" date="2019-10" db="EMBL/GenBank/DDBJ databases">
        <title>Dictyobacter vulcani sp. nov., within the class Ktedonobacteria, isolated from soil of volcanic Mt. Zao.</title>
        <authorList>
            <person name="Zheng Y."/>
            <person name="Wang C.M."/>
            <person name="Sakai Y."/>
            <person name="Abe K."/>
            <person name="Yokota A."/>
            <person name="Yabe S."/>
        </authorList>
    </citation>
    <scope>NUCLEOTIDE SEQUENCE [LARGE SCALE GENOMIC DNA]</scope>
    <source>
        <strain evidence="1 2">W12</strain>
    </source>
</reference>
<organism evidence="1 2">
    <name type="scientific">Dictyobacter vulcani</name>
    <dbReference type="NCBI Taxonomy" id="2607529"/>
    <lineage>
        <taxon>Bacteria</taxon>
        <taxon>Bacillati</taxon>
        <taxon>Chloroflexota</taxon>
        <taxon>Ktedonobacteria</taxon>
        <taxon>Ktedonobacterales</taxon>
        <taxon>Dictyobacteraceae</taxon>
        <taxon>Dictyobacter</taxon>
    </lineage>
</organism>
<dbReference type="EMBL" id="BKZW01000001">
    <property type="protein sequence ID" value="GER89092.1"/>
    <property type="molecule type" value="Genomic_DNA"/>
</dbReference>
<evidence type="ECO:0000313" key="1">
    <source>
        <dbReference type="EMBL" id="GER89092.1"/>
    </source>
</evidence>
<evidence type="ECO:0008006" key="3">
    <source>
        <dbReference type="Google" id="ProtNLM"/>
    </source>
</evidence>
<accession>A0A5J4KPK2</accession>
<proteinExistence type="predicted"/>